<evidence type="ECO:0000256" key="1">
    <source>
        <dbReference type="ARBA" id="ARBA00006328"/>
    </source>
</evidence>
<dbReference type="InterPro" id="IPR008030">
    <property type="entry name" value="NmrA-like"/>
</dbReference>
<keyword evidence="2" id="KW-0521">NADP</keyword>
<dbReference type="InterPro" id="IPR036291">
    <property type="entry name" value="NAD(P)-bd_dom_sf"/>
</dbReference>
<dbReference type="InterPro" id="IPR051164">
    <property type="entry name" value="NmrA-like_oxidored"/>
</dbReference>
<comment type="caution">
    <text evidence="4">The sequence shown here is derived from an EMBL/GenBank/DDBJ whole genome shotgun (WGS) entry which is preliminary data.</text>
</comment>
<organism evidence="4 5">
    <name type="scientific">Arthrobacter bussei</name>
    <dbReference type="NCBI Taxonomy" id="2594179"/>
    <lineage>
        <taxon>Bacteria</taxon>
        <taxon>Bacillati</taxon>
        <taxon>Actinomycetota</taxon>
        <taxon>Actinomycetes</taxon>
        <taxon>Micrococcales</taxon>
        <taxon>Micrococcaceae</taxon>
        <taxon>Arthrobacter</taxon>
    </lineage>
</organism>
<reference evidence="5" key="1">
    <citation type="submission" date="2019-07" db="EMBL/GenBank/DDBJ databases">
        <title>Arthrobacter KR32 sp. nov., isolated from mountain cheese made of cows milk.</title>
        <authorList>
            <person name="Flegler A."/>
        </authorList>
    </citation>
    <scope>NUCLEOTIDE SEQUENCE [LARGE SCALE GENOMIC DNA]</scope>
    <source>
        <strain evidence="5">KR32</strain>
    </source>
</reference>
<evidence type="ECO:0000313" key="5">
    <source>
        <dbReference type="Proteomes" id="UP000326464"/>
    </source>
</evidence>
<dbReference type="Pfam" id="PF05368">
    <property type="entry name" value="NmrA"/>
    <property type="match status" value="1"/>
</dbReference>
<proteinExistence type="inferred from homology"/>
<sequence length="304" mass="31870">MLGLIPTMKESIMTEEPIRTIAVFAATGSQGGAVTDALLEAGVRVRALVRSTASPKAAALAERGAELVRVDVEEPSSLVAALEGADAFWFMTIPPGGMQDADTAGETRQGIALADAAAAAGVPHVVFNSVGGADRSSGVPHFDSKYLVEEHLTSLGLNTTIVRPVFFMENFTFMAPTVEDGTLVLRLPIPADVPLQMIAVRDVGIIAAQALLDQASLPAAIEIAGDELTGEEIASIHGGRAGLPARYEALPLGVMDGQDDLQAMFRWFAETPAYQADLDQVRQVHPGLRTLGTWLDAGHAPAAP</sequence>
<dbReference type="OrthoDB" id="5180065at2"/>
<dbReference type="Gene3D" id="3.90.25.10">
    <property type="entry name" value="UDP-galactose 4-epimerase, domain 1"/>
    <property type="match status" value="1"/>
</dbReference>
<feature type="domain" description="NmrA-like" evidence="3">
    <location>
        <begin position="19"/>
        <end position="283"/>
    </location>
</feature>
<gene>
    <name evidence="4" type="ORF">FNH21_06635</name>
</gene>
<protein>
    <submittedName>
        <fullName evidence="4">NmrA/HSCARG family protein</fullName>
    </submittedName>
</protein>
<dbReference type="AlphaFoldDB" id="A0A7X1NPA3"/>
<dbReference type="PANTHER" id="PTHR42748">
    <property type="entry name" value="NITROGEN METABOLITE REPRESSION PROTEIN NMRA FAMILY MEMBER"/>
    <property type="match status" value="1"/>
</dbReference>
<dbReference type="SUPFAM" id="SSF51735">
    <property type="entry name" value="NAD(P)-binding Rossmann-fold domains"/>
    <property type="match status" value="1"/>
</dbReference>
<dbReference type="Gene3D" id="3.40.50.720">
    <property type="entry name" value="NAD(P)-binding Rossmann-like Domain"/>
    <property type="match status" value="1"/>
</dbReference>
<keyword evidence="5" id="KW-1185">Reference proteome</keyword>
<accession>A0A7X1NPA3</accession>
<evidence type="ECO:0000313" key="4">
    <source>
        <dbReference type="EMBL" id="MPY10399.1"/>
    </source>
</evidence>
<evidence type="ECO:0000259" key="3">
    <source>
        <dbReference type="Pfam" id="PF05368"/>
    </source>
</evidence>
<name>A0A7X1NPA3_9MICC</name>
<evidence type="ECO:0000256" key="2">
    <source>
        <dbReference type="ARBA" id="ARBA00022857"/>
    </source>
</evidence>
<dbReference type="EMBL" id="VJXX01000001">
    <property type="protein sequence ID" value="MPY10399.1"/>
    <property type="molecule type" value="Genomic_DNA"/>
</dbReference>
<dbReference type="PANTHER" id="PTHR42748:SF7">
    <property type="entry name" value="NMRA LIKE REDOX SENSOR 1-RELATED"/>
    <property type="match status" value="1"/>
</dbReference>
<dbReference type="Proteomes" id="UP000326464">
    <property type="component" value="Unassembled WGS sequence"/>
</dbReference>
<comment type="similarity">
    <text evidence="1">Belongs to the NmrA-type oxidoreductase family.</text>
</comment>
<dbReference type="CDD" id="cd05251">
    <property type="entry name" value="NmrA_like_SDR_a"/>
    <property type="match status" value="1"/>
</dbReference>